<reference evidence="2 3" key="1">
    <citation type="journal article" date="2018" name="Nat. Genet.">
        <title>The Rosa genome provides new insights in the design of modern roses.</title>
        <authorList>
            <person name="Bendahmane M."/>
        </authorList>
    </citation>
    <scope>NUCLEOTIDE SEQUENCE [LARGE SCALE GENOMIC DNA]</scope>
    <source>
        <strain evidence="3">cv. Old Blush</strain>
    </source>
</reference>
<organism evidence="2 3">
    <name type="scientific">Rosa chinensis</name>
    <name type="common">China rose</name>
    <dbReference type="NCBI Taxonomy" id="74649"/>
    <lineage>
        <taxon>Eukaryota</taxon>
        <taxon>Viridiplantae</taxon>
        <taxon>Streptophyta</taxon>
        <taxon>Embryophyta</taxon>
        <taxon>Tracheophyta</taxon>
        <taxon>Spermatophyta</taxon>
        <taxon>Magnoliopsida</taxon>
        <taxon>eudicotyledons</taxon>
        <taxon>Gunneridae</taxon>
        <taxon>Pentapetalae</taxon>
        <taxon>rosids</taxon>
        <taxon>fabids</taxon>
        <taxon>Rosales</taxon>
        <taxon>Rosaceae</taxon>
        <taxon>Rosoideae</taxon>
        <taxon>Rosoideae incertae sedis</taxon>
        <taxon>Rosa</taxon>
    </lineage>
</organism>
<comment type="caution">
    <text evidence="2">The sequence shown here is derived from an EMBL/GenBank/DDBJ whole genome shotgun (WGS) entry which is preliminary data.</text>
</comment>
<evidence type="ECO:0000256" key="1">
    <source>
        <dbReference type="SAM" id="MobiDB-lite"/>
    </source>
</evidence>
<protein>
    <submittedName>
        <fullName evidence="2">Uncharacterized protein</fullName>
    </submittedName>
</protein>
<dbReference type="Gramene" id="PRQ18004">
    <property type="protein sequence ID" value="PRQ18004"/>
    <property type="gene ID" value="RchiOBHm_Chr7g0201101"/>
</dbReference>
<sequence length="111" mass="12249">MSLSLEREEDDWCLVFGQLVQYVQVLFHTDPVLVVGSFSPILTSPKFSIMSNSNDPWSSGNKNKKWYEGISNSGGRGGGNPLPPPPPELLIPSNQFLFLFPDAQDRCSCSS</sequence>
<dbReference type="EMBL" id="PDCK01000045">
    <property type="protein sequence ID" value="PRQ18004.1"/>
    <property type="molecule type" value="Genomic_DNA"/>
</dbReference>
<accession>A0A2P6P7U5</accession>
<name>A0A2P6P7U5_ROSCH</name>
<evidence type="ECO:0000313" key="2">
    <source>
        <dbReference type="EMBL" id="PRQ18004.1"/>
    </source>
</evidence>
<evidence type="ECO:0000313" key="3">
    <source>
        <dbReference type="Proteomes" id="UP000238479"/>
    </source>
</evidence>
<dbReference type="AlphaFoldDB" id="A0A2P6P7U5"/>
<feature type="region of interest" description="Disordered" evidence="1">
    <location>
        <begin position="68"/>
        <end position="88"/>
    </location>
</feature>
<keyword evidence="3" id="KW-1185">Reference proteome</keyword>
<proteinExistence type="predicted"/>
<gene>
    <name evidence="2" type="ORF">RchiOBHm_Chr7g0201101</name>
</gene>
<dbReference type="Proteomes" id="UP000238479">
    <property type="component" value="Chromosome 7"/>
</dbReference>